<organism evidence="5 6">
    <name type="scientific">Kiloniella litopenaei</name>
    <dbReference type="NCBI Taxonomy" id="1549748"/>
    <lineage>
        <taxon>Bacteria</taxon>
        <taxon>Pseudomonadati</taxon>
        <taxon>Pseudomonadota</taxon>
        <taxon>Alphaproteobacteria</taxon>
        <taxon>Rhodospirillales</taxon>
        <taxon>Kiloniellaceae</taxon>
        <taxon>Kiloniella</taxon>
    </lineage>
</organism>
<dbReference type="CDD" id="cd07377">
    <property type="entry name" value="WHTH_GntR"/>
    <property type="match status" value="1"/>
</dbReference>
<evidence type="ECO:0000313" key="6">
    <source>
        <dbReference type="Proteomes" id="UP000034491"/>
    </source>
</evidence>
<keyword evidence="3" id="KW-0804">Transcription</keyword>
<accession>A0A0M2R7H3</accession>
<protein>
    <recommendedName>
        <fullName evidence="4">HTH gntR-type domain-containing protein</fullName>
    </recommendedName>
</protein>
<evidence type="ECO:0000256" key="2">
    <source>
        <dbReference type="ARBA" id="ARBA00023125"/>
    </source>
</evidence>
<dbReference type="PATRIC" id="fig|1549748.8.peg.1861"/>
<sequence length="253" mass="27693">MNKHKPEEASRKESFAQTILVKRTPGAANLFEETVGRLGKSIKLGLVSPGEQLPPERELSEMMGISRTTVRSAIQVLVEGGFLTVKRGRGGGTFVAEKPPQWSLETSLDSPEWDEVQVKHFLDKRFIIETGVCELVCTRIDDTGIRALREKVGEMTELVGDFTAFRASDIQFHILLGELTGNSELVQMCIDTQSELDELLNLLPPSKEALLNSNQQHADIVARIAKGDAVGARQAMGLHVSGTTSFLGGLLPR</sequence>
<dbReference type="GO" id="GO:0003677">
    <property type="term" value="F:DNA binding"/>
    <property type="evidence" value="ECO:0007669"/>
    <property type="project" value="UniProtKB-KW"/>
</dbReference>
<dbReference type="InterPro" id="IPR008920">
    <property type="entry name" value="TF_FadR/GntR_C"/>
</dbReference>
<evidence type="ECO:0000256" key="1">
    <source>
        <dbReference type="ARBA" id="ARBA00023015"/>
    </source>
</evidence>
<dbReference type="InterPro" id="IPR036390">
    <property type="entry name" value="WH_DNA-bd_sf"/>
</dbReference>
<evidence type="ECO:0000259" key="4">
    <source>
        <dbReference type="PROSITE" id="PS50949"/>
    </source>
</evidence>
<dbReference type="SUPFAM" id="SSF48008">
    <property type="entry name" value="GntR ligand-binding domain-like"/>
    <property type="match status" value="1"/>
</dbReference>
<dbReference type="Proteomes" id="UP000034491">
    <property type="component" value="Unassembled WGS sequence"/>
</dbReference>
<dbReference type="InterPro" id="IPR000524">
    <property type="entry name" value="Tscrpt_reg_HTH_GntR"/>
</dbReference>
<keyword evidence="6" id="KW-1185">Reference proteome</keyword>
<dbReference type="GO" id="GO:0003700">
    <property type="term" value="F:DNA-binding transcription factor activity"/>
    <property type="evidence" value="ECO:0007669"/>
    <property type="project" value="InterPro"/>
</dbReference>
<dbReference type="Gene3D" id="1.20.120.530">
    <property type="entry name" value="GntR ligand-binding domain-like"/>
    <property type="match status" value="1"/>
</dbReference>
<dbReference type="PROSITE" id="PS50949">
    <property type="entry name" value="HTH_GNTR"/>
    <property type="match status" value="1"/>
</dbReference>
<comment type="caution">
    <text evidence="5">The sequence shown here is derived from an EMBL/GenBank/DDBJ whole genome shotgun (WGS) entry which is preliminary data.</text>
</comment>
<dbReference type="Gene3D" id="1.10.10.10">
    <property type="entry name" value="Winged helix-like DNA-binding domain superfamily/Winged helix DNA-binding domain"/>
    <property type="match status" value="1"/>
</dbReference>
<dbReference type="Pfam" id="PF00392">
    <property type="entry name" value="GntR"/>
    <property type="match status" value="1"/>
</dbReference>
<evidence type="ECO:0000256" key="3">
    <source>
        <dbReference type="ARBA" id="ARBA00023163"/>
    </source>
</evidence>
<feature type="domain" description="HTH gntR-type" evidence="4">
    <location>
        <begin position="28"/>
        <end position="98"/>
    </location>
</feature>
<keyword evidence="2" id="KW-0238">DNA-binding</keyword>
<dbReference type="SUPFAM" id="SSF46785">
    <property type="entry name" value="Winged helix' DNA-binding domain"/>
    <property type="match status" value="1"/>
</dbReference>
<proteinExistence type="predicted"/>
<keyword evidence="1" id="KW-0805">Transcription regulation</keyword>
<gene>
    <name evidence="5" type="ORF">WH95_15510</name>
</gene>
<dbReference type="PANTHER" id="PTHR43537">
    <property type="entry name" value="TRANSCRIPTIONAL REGULATOR, GNTR FAMILY"/>
    <property type="match status" value="1"/>
</dbReference>
<dbReference type="OrthoDB" id="9812645at2"/>
<dbReference type="SMART" id="SM00345">
    <property type="entry name" value="HTH_GNTR"/>
    <property type="match status" value="1"/>
</dbReference>
<name>A0A0M2R7H3_9PROT</name>
<dbReference type="SMART" id="SM00895">
    <property type="entry name" value="FCD"/>
    <property type="match status" value="1"/>
</dbReference>
<dbReference type="PANTHER" id="PTHR43537:SF5">
    <property type="entry name" value="UXU OPERON TRANSCRIPTIONAL REGULATOR"/>
    <property type="match status" value="1"/>
</dbReference>
<dbReference type="RefSeq" id="WP_046508945.1">
    <property type="nucleotide sequence ID" value="NZ_LANI01000023.1"/>
</dbReference>
<dbReference type="InterPro" id="IPR011711">
    <property type="entry name" value="GntR_C"/>
</dbReference>
<dbReference type="EMBL" id="LANI01000023">
    <property type="protein sequence ID" value="KKJ75970.1"/>
    <property type="molecule type" value="Genomic_DNA"/>
</dbReference>
<dbReference type="AlphaFoldDB" id="A0A0M2R7H3"/>
<evidence type="ECO:0000313" key="5">
    <source>
        <dbReference type="EMBL" id="KKJ75970.1"/>
    </source>
</evidence>
<dbReference type="Pfam" id="PF07729">
    <property type="entry name" value="FCD"/>
    <property type="match status" value="1"/>
</dbReference>
<reference evidence="5 6" key="1">
    <citation type="submission" date="2015-03" db="EMBL/GenBank/DDBJ databases">
        <title>Genome sequence of Kiloniella sp. P1-1, isolated from the gut microflora of Pacific white shrimp, Penaeus vannamei.</title>
        <authorList>
            <person name="Shao Z."/>
            <person name="Wang L."/>
            <person name="Li X."/>
        </authorList>
    </citation>
    <scope>NUCLEOTIDE SEQUENCE [LARGE SCALE GENOMIC DNA]</scope>
    <source>
        <strain evidence="5 6">P1-1</strain>
    </source>
</reference>
<dbReference type="PRINTS" id="PR00035">
    <property type="entry name" value="HTHGNTR"/>
</dbReference>
<dbReference type="InterPro" id="IPR036388">
    <property type="entry name" value="WH-like_DNA-bd_sf"/>
</dbReference>
<dbReference type="STRING" id="1549748.WH95_15510"/>